<dbReference type="SUPFAM" id="SSF48295">
    <property type="entry name" value="TrpR-like"/>
    <property type="match status" value="2"/>
</dbReference>
<dbReference type="PROSITE" id="PS50994">
    <property type="entry name" value="INTEGRASE"/>
    <property type="match status" value="1"/>
</dbReference>
<dbReference type="InterPro" id="IPR012337">
    <property type="entry name" value="RNaseH-like_sf"/>
</dbReference>
<dbReference type="Gene3D" id="1.10.10.10">
    <property type="entry name" value="Winged helix-like DNA-binding domain superfamily/Winged helix DNA-binding domain"/>
    <property type="match status" value="2"/>
</dbReference>
<dbReference type="RefSeq" id="WP_380425370.1">
    <property type="nucleotide sequence ID" value="NZ_JBHRZV010000022.1"/>
</dbReference>
<dbReference type="InterPro" id="IPR036397">
    <property type="entry name" value="RNaseH_sf"/>
</dbReference>
<gene>
    <name evidence="4" type="ORF">ACFORF_03010</name>
</gene>
<evidence type="ECO:0000313" key="4">
    <source>
        <dbReference type="EMBL" id="MFC3927598.1"/>
    </source>
</evidence>
<accession>A0ABV8CUJ0</accession>
<dbReference type="Pfam" id="PF13518">
    <property type="entry name" value="HTH_28"/>
    <property type="match status" value="2"/>
</dbReference>
<comment type="function">
    <text evidence="1">Involved in the transposition of the insertion sequence.</text>
</comment>
<organism evidence="4 5">
    <name type="scientific">Streptococcus caprae</name>
    <dbReference type="NCBI Taxonomy" id="1640501"/>
    <lineage>
        <taxon>Bacteria</taxon>
        <taxon>Bacillati</taxon>
        <taxon>Bacillota</taxon>
        <taxon>Bacilli</taxon>
        <taxon>Lactobacillales</taxon>
        <taxon>Streptococcaceae</taxon>
        <taxon>Streptococcus</taxon>
    </lineage>
</organism>
<dbReference type="InterPro" id="IPR048020">
    <property type="entry name" value="Transpos_IS3"/>
</dbReference>
<dbReference type="Pfam" id="PF13333">
    <property type="entry name" value="rve_2"/>
    <property type="match status" value="1"/>
</dbReference>
<dbReference type="NCBIfam" id="NF033516">
    <property type="entry name" value="transpos_IS3"/>
    <property type="match status" value="1"/>
</dbReference>
<keyword evidence="2" id="KW-0175">Coiled coil</keyword>
<dbReference type="PANTHER" id="PTHR46889">
    <property type="entry name" value="TRANSPOSASE INSF FOR INSERTION SEQUENCE IS3B-RELATED"/>
    <property type="match status" value="1"/>
</dbReference>
<dbReference type="Proteomes" id="UP001595807">
    <property type="component" value="Unassembled WGS sequence"/>
</dbReference>
<dbReference type="SUPFAM" id="SSF46689">
    <property type="entry name" value="Homeodomain-like"/>
    <property type="match status" value="1"/>
</dbReference>
<evidence type="ECO:0000256" key="2">
    <source>
        <dbReference type="SAM" id="Coils"/>
    </source>
</evidence>
<evidence type="ECO:0000259" key="3">
    <source>
        <dbReference type="PROSITE" id="PS50994"/>
    </source>
</evidence>
<dbReference type="Pfam" id="PF00665">
    <property type="entry name" value="rve"/>
    <property type="match status" value="1"/>
</dbReference>
<feature type="domain" description="Integrase catalytic" evidence="3">
    <location>
        <begin position="360"/>
        <end position="522"/>
    </location>
</feature>
<protein>
    <submittedName>
        <fullName evidence="4">IS3 family transposase</fullName>
    </submittedName>
</protein>
<dbReference type="Gene3D" id="3.30.420.10">
    <property type="entry name" value="Ribonuclease H-like superfamily/Ribonuclease H"/>
    <property type="match status" value="1"/>
</dbReference>
<dbReference type="InterPro" id="IPR001584">
    <property type="entry name" value="Integrase_cat-core"/>
</dbReference>
<sequence>MSKRSPKSVEEKLEVVNLYLTHHQSISSLVKQFGITNTTLREWVRRYKQDGVDGLKESCHWKAYSLELKEQAVRDYLEGRGSQRQIVQTYHISDSSVLRRWIKQYTSGKPLTATSKGLSRMKQGRKTTFEERVEIVNFTIAHDKNYQAAIAKYNVSYQQVYSWVRKFEKDGSQGLLDRRGKGLETKPNLTPEEELQLKIKQLEERNRYLEMENGLLKKLGRNQTAKPTVRQGRHLETFQAIKDYADEHEDCFINSLCRLLGVSRSGYYKWLKHQETASETTNQALMATIKELHAKYKGILGYRRMTRFVNRQLGTNYNKKRIRRLMRILGISSVIRRSRAYCTKSSFVNIEENLLNREFIADAPNQKWCTDVTFLPYGLGCKAYLSAIKDLYDGSIVAYHISRHNDNPLVMENLRKAMAANPGARPLLHSDRGSQYTSREYRMVTNQLQLTRSMSRVGKCIDNAPIESFFGHFKTECYDLKTYKTFEELVDDIDSYIYFYNHERFQERNNGLAPLEMRNKAVA</sequence>
<dbReference type="InterPro" id="IPR025948">
    <property type="entry name" value="HTH-like_dom"/>
</dbReference>
<reference evidence="5" key="1">
    <citation type="journal article" date="2019" name="Int. J. Syst. Evol. Microbiol.">
        <title>The Global Catalogue of Microorganisms (GCM) 10K type strain sequencing project: providing services to taxonomists for standard genome sequencing and annotation.</title>
        <authorList>
            <consortium name="The Broad Institute Genomics Platform"/>
            <consortium name="The Broad Institute Genome Sequencing Center for Infectious Disease"/>
            <person name="Wu L."/>
            <person name="Ma J."/>
        </authorList>
    </citation>
    <scope>NUCLEOTIDE SEQUENCE [LARGE SCALE GENOMIC DNA]</scope>
    <source>
        <strain evidence="5">CCUG 67170</strain>
    </source>
</reference>
<dbReference type="EMBL" id="JBHRZV010000022">
    <property type="protein sequence ID" value="MFC3927598.1"/>
    <property type="molecule type" value="Genomic_DNA"/>
</dbReference>
<keyword evidence="5" id="KW-1185">Reference proteome</keyword>
<dbReference type="InterPro" id="IPR036388">
    <property type="entry name" value="WH-like_DNA-bd_sf"/>
</dbReference>
<evidence type="ECO:0000313" key="5">
    <source>
        <dbReference type="Proteomes" id="UP001595807"/>
    </source>
</evidence>
<dbReference type="InterPro" id="IPR010921">
    <property type="entry name" value="Trp_repressor/repl_initiator"/>
</dbReference>
<feature type="coiled-coil region" evidence="2">
    <location>
        <begin position="192"/>
        <end position="219"/>
    </location>
</feature>
<proteinExistence type="predicted"/>
<dbReference type="SUPFAM" id="SSF53098">
    <property type="entry name" value="Ribonuclease H-like"/>
    <property type="match status" value="1"/>
</dbReference>
<comment type="caution">
    <text evidence="4">The sequence shown here is derived from an EMBL/GenBank/DDBJ whole genome shotgun (WGS) entry which is preliminary data.</text>
</comment>
<dbReference type="Pfam" id="PF13276">
    <property type="entry name" value="HTH_21"/>
    <property type="match status" value="1"/>
</dbReference>
<dbReference type="InterPro" id="IPR050900">
    <property type="entry name" value="Transposase_IS3/IS150/IS904"/>
</dbReference>
<dbReference type="InterPro" id="IPR009057">
    <property type="entry name" value="Homeodomain-like_sf"/>
</dbReference>
<dbReference type="PANTHER" id="PTHR46889:SF4">
    <property type="entry name" value="TRANSPOSASE INSO FOR INSERTION SEQUENCE ELEMENT IS911B-RELATED"/>
    <property type="match status" value="1"/>
</dbReference>
<evidence type="ECO:0000256" key="1">
    <source>
        <dbReference type="ARBA" id="ARBA00002286"/>
    </source>
</evidence>
<dbReference type="InterPro" id="IPR055247">
    <property type="entry name" value="InsJ-like_HTH"/>
</dbReference>
<name>A0ABV8CUJ0_9STRE</name>